<proteinExistence type="predicted"/>
<evidence type="ECO:0000313" key="4">
    <source>
        <dbReference type="EMBL" id="NIF24349.1"/>
    </source>
</evidence>
<dbReference type="Pfam" id="PF13578">
    <property type="entry name" value="Methyltransf_24"/>
    <property type="match status" value="1"/>
</dbReference>
<evidence type="ECO:0000256" key="2">
    <source>
        <dbReference type="ARBA" id="ARBA00022679"/>
    </source>
</evidence>
<dbReference type="PANTHER" id="PTHR43167">
    <property type="entry name" value="PUTATIVE (AFU_ORTHOLOGUE AFUA_6G01830)-RELATED"/>
    <property type="match status" value="1"/>
</dbReference>
<dbReference type="InterPro" id="IPR029063">
    <property type="entry name" value="SAM-dependent_MTases_sf"/>
</dbReference>
<keyword evidence="1" id="KW-0489">Methyltransferase</keyword>
<accession>A0ABX0RHR7</accession>
<evidence type="ECO:0000256" key="1">
    <source>
        <dbReference type="ARBA" id="ARBA00022603"/>
    </source>
</evidence>
<dbReference type="InterPro" id="IPR002935">
    <property type="entry name" value="SAM_O-MeTrfase"/>
</dbReference>
<dbReference type="SUPFAM" id="SSF53335">
    <property type="entry name" value="S-adenosyl-L-methionine-dependent methyltransferases"/>
    <property type="match status" value="1"/>
</dbReference>
<keyword evidence="2" id="KW-0808">Transferase</keyword>
<name>A0ABX0RHR7_9GAMM</name>
<keyword evidence="3" id="KW-0949">S-adenosyl-L-methionine</keyword>
<gene>
    <name evidence="4" type="ORF">F3J40_22510</name>
</gene>
<comment type="caution">
    <text evidence="4">The sequence shown here is derived from an EMBL/GenBank/DDBJ whole genome shotgun (WGS) entry which is preliminary data.</text>
</comment>
<keyword evidence="5" id="KW-1185">Reference proteome</keyword>
<dbReference type="CDD" id="cd02440">
    <property type="entry name" value="AdoMet_MTases"/>
    <property type="match status" value="1"/>
</dbReference>
<dbReference type="PANTHER" id="PTHR43167:SF1">
    <property type="entry name" value="PUTATIVE (AFU_ORTHOLOGUE AFUA_6G01830)-RELATED"/>
    <property type="match status" value="1"/>
</dbReference>
<dbReference type="Gene3D" id="3.40.50.150">
    <property type="entry name" value="Vaccinia Virus protein VP39"/>
    <property type="match status" value="1"/>
</dbReference>
<evidence type="ECO:0000256" key="3">
    <source>
        <dbReference type="ARBA" id="ARBA00022691"/>
    </source>
</evidence>
<dbReference type="RefSeq" id="WP_167018221.1">
    <property type="nucleotide sequence ID" value="NZ_VWXF01000014.1"/>
</dbReference>
<organism evidence="4 5">
    <name type="scientific">Candidatus Pantoea multigeneris</name>
    <dbReference type="NCBI Taxonomy" id="2608357"/>
    <lineage>
        <taxon>Bacteria</taxon>
        <taxon>Pseudomonadati</taxon>
        <taxon>Pseudomonadota</taxon>
        <taxon>Gammaproteobacteria</taxon>
        <taxon>Enterobacterales</taxon>
        <taxon>Erwiniaceae</taxon>
        <taxon>Pantoea</taxon>
    </lineage>
</organism>
<protein>
    <submittedName>
        <fullName evidence="4">O-methyltransferase</fullName>
    </submittedName>
</protein>
<reference evidence="4 5" key="1">
    <citation type="journal article" date="2019" name="bioRxiv">
        <title>Bacteria contribute to plant secondary compound degradation in a generalist herbivore system.</title>
        <authorList>
            <person name="Francoeur C.B."/>
            <person name="Khadempour L."/>
            <person name="Moreira-Soto R.D."/>
            <person name="Gotting K."/>
            <person name="Book A.J."/>
            <person name="Pinto-Tomas A.A."/>
            <person name="Keefover-Ring K."/>
            <person name="Currie C.R."/>
        </authorList>
    </citation>
    <scope>NUCLEOTIDE SEQUENCE [LARGE SCALE GENOMIC DNA]</scope>
    <source>
        <strain evidence="4">Acro-835</strain>
    </source>
</reference>
<dbReference type="Proteomes" id="UP001515683">
    <property type="component" value="Unassembled WGS sequence"/>
</dbReference>
<sequence length="224" mass="24648">MNTLTTAPVAPLLEQLLIASESAWEQDSELSRFWHQLDKNQRQEMMQGKTSYIELYSALRDMPLAVSRETGKLLYMLARSNRAQNVVEFGTSFGVSTIHLAAALRDNGGGRLITTEFESSKVAKATAHLQQAGLADLVEIRTGDALQSLSHDVPAGIDLLLLDGAKGLYLDILRLLEDKLRPGTIILADDADHSPEYLHYVRNPASGYMTVALAEDIEITLRLG</sequence>
<dbReference type="PROSITE" id="PS51682">
    <property type="entry name" value="SAM_OMT_I"/>
    <property type="match status" value="1"/>
</dbReference>
<dbReference type="EMBL" id="VWXF01000014">
    <property type="protein sequence ID" value="NIF24349.1"/>
    <property type="molecule type" value="Genomic_DNA"/>
</dbReference>
<evidence type="ECO:0000313" key="5">
    <source>
        <dbReference type="Proteomes" id="UP001515683"/>
    </source>
</evidence>